<dbReference type="InterPro" id="IPR039353">
    <property type="entry name" value="TF_Adf1"/>
</dbReference>
<dbReference type="EMBL" id="OV121140">
    <property type="protein sequence ID" value="CAH0563644.1"/>
    <property type="molecule type" value="Genomic_DNA"/>
</dbReference>
<accession>A0A9P0BIQ8</accession>
<evidence type="ECO:0000313" key="3">
    <source>
        <dbReference type="EMBL" id="CAH0563644.1"/>
    </source>
</evidence>
<evidence type="ECO:0000313" key="4">
    <source>
        <dbReference type="Proteomes" id="UP001154078"/>
    </source>
</evidence>
<gene>
    <name evidence="3" type="ORF">MELIAE_LOCUS12409</name>
</gene>
<dbReference type="Proteomes" id="UP001154078">
    <property type="component" value="Chromosome 9"/>
</dbReference>
<dbReference type="OrthoDB" id="8188516at2759"/>
<feature type="domain" description="MADF" evidence="2">
    <location>
        <begin position="6"/>
        <end position="93"/>
    </location>
</feature>
<evidence type="ECO:0000256" key="1">
    <source>
        <dbReference type="SAM" id="MobiDB-lite"/>
    </source>
</evidence>
<organism evidence="3 4">
    <name type="scientific">Brassicogethes aeneus</name>
    <name type="common">Rape pollen beetle</name>
    <name type="synonym">Meligethes aeneus</name>
    <dbReference type="NCBI Taxonomy" id="1431903"/>
    <lineage>
        <taxon>Eukaryota</taxon>
        <taxon>Metazoa</taxon>
        <taxon>Ecdysozoa</taxon>
        <taxon>Arthropoda</taxon>
        <taxon>Hexapoda</taxon>
        <taxon>Insecta</taxon>
        <taxon>Pterygota</taxon>
        <taxon>Neoptera</taxon>
        <taxon>Endopterygota</taxon>
        <taxon>Coleoptera</taxon>
        <taxon>Polyphaga</taxon>
        <taxon>Cucujiformia</taxon>
        <taxon>Nitidulidae</taxon>
        <taxon>Meligethinae</taxon>
        <taxon>Brassicogethes</taxon>
    </lineage>
</organism>
<feature type="non-terminal residue" evidence="3">
    <location>
        <position position="1"/>
    </location>
</feature>
<proteinExistence type="predicted"/>
<dbReference type="Pfam" id="PF10545">
    <property type="entry name" value="MADF_DNA_bdg"/>
    <property type="match status" value="1"/>
</dbReference>
<dbReference type="SMART" id="SM00595">
    <property type="entry name" value="MADF"/>
    <property type="match status" value="1"/>
</dbReference>
<dbReference type="InterPro" id="IPR006578">
    <property type="entry name" value="MADF-dom"/>
</dbReference>
<reference evidence="3" key="1">
    <citation type="submission" date="2021-12" db="EMBL/GenBank/DDBJ databases">
        <authorList>
            <person name="King R."/>
        </authorList>
    </citation>
    <scope>NUCLEOTIDE SEQUENCE</scope>
</reference>
<sequence>DFDYPLLIKLVQNNPHLYDKSLEDFKDDLVRSKTFRKIAKRLGVTEREAIQRWKNLRDKYGREKRKVIPSGAEPPIIPWPYLKEMSFLNKFIKQRHSNKSFVRSESPQPSPQSLIPSLQPFEFVYLSDNSSSSSPPPLQPRPQSPSIPLPQRQNGSPQLSPEPIQCTPNGRGKKRKRDEFDLLAAAQELANDLKLGRQEKTSNQLFGEYMGKRLDDFSPNRAKDIRKKIVLLLETD</sequence>
<dbReference type="AlphaFoldDB" id="A0A9P0BIQ8"/>
<feature type="compositionally biased region" description="Pro residues" evidence="1">
    <location>
        <begin position="134"/>
        <end position="148"/>
    </location>
</feature>
<evidence type="ECO:0000259" key="2">
    <source>
        <dbReference type="PROSITE" id="PS51029"/>
    </source>
</evidence>
<dbReference type="PANTHER" id="PTHR12243">
    <property type="entry name" value="MADF DOMAIN TRANSCRIPTION FACTOR"/>
    <property type="match status" value="1"/>
</dbReference>
<keyword evidence="4" id="KW-1185">Reference proteome</keyword>
<name>A0A9P0BIQ8_BRAAE</name>
<dbReference type="PROSITE" id="PS51029">
    <property type="entry name" value="MADF"/>
    <property type="match status" value="1"/>
</dbReference>
<protein>
    <recommendedName>
        <fullName evidence="2">MADF domain-containing protein</fullName>
    </recommendedName>
</protein>
<feature type="region of interest" description="Disordered" evidence="1">
    <location>
        <begin position="126"/>
        <end position="175"/>
    </location>
</feature>
<dbReference type="PANTHER" id="PTHR12243:SF67">
    <property type="entry name" value="COREPRESSOR OF PANGOLIN, ISOFORM A-RELATED"/>
    <property type="match status" value="1"/>
</dbReference>